<accession>A0A9P6H7K1</accession>
<feature type="domain" description="DUF6830" evidence="1">
    <location>
        <begin position="679"/>
        <end position="804"/>
    </location>
</feature>
<sequence length="942" mass="106698">MPAAACPNCQAVFKNSSAVLKHMNHRYTSCHLWFTNPPQQSPLHSQSPLETHAPPRSYHFPNAGHVFDSGPGFLGWFHNDKDAGARSSNPYYPFLSKGEWEIAGFFTRCGLSMKQIDEFLSLSLITGLALSFHCARTLCGKVELLPSGPPWKSTTVSIPGYATKDPLVLYYRDPMECIEFLMKNPLFSGKIQYQPRQDFDVSGDRTYGDWITSDGAWDLQCRLPSHSTLLGITLSSDKTRLSAMTGDRVAHPLLITLANIDSSVRSSISSHAFSLLALLPVPKFVGVKKGLHGVIENRLTHSCLDFITHPLKIASQDGAWLSDYAGNTRFCFTPLVAYIVDTPEATALTGVAGKTSHLTMATFREFGDPIRHQPRTAASILTSLNTLASEFDPSQVATYTSNAKALFRLNGVNLPFWRDWFLPDGTLPNPHQIFPIEILHHLHKSFWDHDVKWVIRAVGDLELDLRFTLIQPRNGYRHFSSGISSLKQVTGREHRDIQRYLLALIPPNTDERFVLCIRALLDLRYFSQLHQVTQRDLQAISSALELFHTYKQVIIDLGLRLGKAGPMDHFQIPKLELLQSITACIQWSGTLPQWSADITERLHIVYIKTPRENTNGRDYPPQICRNLDRQEKCRYFDLATRLEEVISAVPGFPNRDDDPDWVFNQVDDDNDWKQDFPDHNPSPFPRTFATPTTAFHLNNRANLSRSTIEEVSVQFEIPDLLQATHDFFEHFLHNQNTRMIAGRRGPGWDVAIPFKEVRVWHSVRVQTYSQLSSGVAPPQKLFALPPGEEWPNGRCDTAIFSHDAIAGPLQPPPGLDGFFVGQIRTIFHPLWDLQTKLPLYLAYVERFDVVPQADLPRGQRLAPDLIWGMYILRRACRSDGSPMGAVIPLYHLRQPVQLVPKFGAKADPNLTSRTSFNASRDFYLNHYFDKEDFFYMRDSLAT</sequence>
<name>A0A9P6H7K1_9AGAM</name>
<organism evidence="2 3">
    <name type="scientific">Thelephora terrestris</name>
    <dbReference type="NCBI Taxonomy" id="56493"/>
    <lineage>
        <taxon>Eukaryota</taxon>
        <taxon>Fungi</taxon>
        <taxon>Dikarya</taxon>
        <taxon>Basidiomycota</taxon>
        <taxon>Agaricomycotina</taxon>
        <taxon>Agaricomycetes</taxon>
        <taxon>Thelephorales</taxon>
        <taxon>Thelephoraceae</taxon>
        <taxon>Thelephora</taxon>
    </lineage>
</organism>
<dbReference type="Proteomes" id="UP000736335">
    <property type="component" value="Unassembled WGS sequence"/>
</dbReference>
<reference evidence="2" key="1">
    <citation type="journal article" date="2020" name="Nat. Commun.">
        <title>Large-scale genome sequencing of mycorrhizal fungi provides insights into the early evolution of symbiotic traits.</title>
        <authorList>
            <person name="Miyauchi S."/>
            <person name="Kiss E."/>
            <person name="Kuo A."/>
            <person name="Drula E."/>
            <person name="Kohler A."/>
            <person name="Sanchez-Garcia M."/>
            <person name="Morin E."/>
            <person name="Andreopoulos B."/>
            <person name="Barry K.W."/>
            <person name="Bonito G."/>
            <person name="Buee M."/>
            <person name="Carver A."/>
            <person name="Chen C."/>
            <person name="Cichocki N."/>
            <person name="Clum A."/>
            <person name="Culley D."/>
            <person name="Crous P.W."/>
            <person name="Fauchery L."/>
            <person name="Girlanda M."/>
            <person name="Hayes R.D."/>
            <person name="Keri Z."/>
            <person name="LaButti K."/>
            <person name="Lipzen A."/>
            <person name="Lombard V."/>
            <person name="Magnuson J."/>
            <person name="Maillard F."/>
            <person name="Murat C."/>
            <person name="Nolan M."/>
            <person name="Ohm R.A."/>
            <person name="Pangilinan J."/>
            <person name="Pereira M.F."/>
            <person name="Perotto S."/>
            <person name="Peter M."/>
            <person name="Pfister S."/>
            <person name="Riley R."/>
            <person name="Sitrit Y."/>
            <person name="Stielow J.B."/>
            <person name="Szollosi G."/>
            <person name="Zifcakova L."/>
            <person name="Stursova M."/>
            <person name="Spatafora J.W."/>
            <person name="Tedersoo L."/>
            <person name="Vaario L.M."/>
            <person name="Yamada A."/>
            <person name="Yan M."/>
            <person name="Wang P."/>
            <person name="Xu J."/>
            <person name="Bruns T."/>
            <person name="Baldrian P."/>
            <person name="Vilgalys R."/>
            <person name="Dunand C."/>
            <person name="Henrissat B."/>
            <person name="Grigoriev I.V."/>
            <person name="Hibbett D."/>
            <person name="Nagy L.G."/>
            <person name="Martin F.M."/>
        </authorList>
    </citation>
    <scope>NUCLEOTIDE SEQUENCE</scope>
    <source>
        <strain evidence="2">UH-Tt-Lm1</strain>
    </source>
</reference>
<comment type="caution">
    <text evidence="2">The sequence shown here is derived from an EMBL/GenBank/DDBJ whole genome shotgun (WGS) entry which is preliminary data.</text>
</comment>
<dbReference type="AlphaFoldDB" id="A0A9P6H7K1"/>
<proteinExistence type="predicted"/>
<dbReference type="Pfam" id="PF18759">
    <property type="entry name" value="Plavaka"/>
    <property type="match status" value="1"/>
</dbReference>
<evidence type="ECO:0000259" key="1">
    <source>
        <dbReference type="Pfam" id="PF20722"/>
    </source>
</evidence>
<dbReference type="InterPro" id="IPR049233">
    <property type="entry name" value="DUF6830"/>
</dbReference>
<evidence type="ECO:0000313" key="3">
    <source>
        <dbReference type="Proteomes" id="UP000736335"/>
    </source>
</evidence>
<dbReference type="EMBL" id="WIUZ02000018">
    <property type="protein sequence ID" value="KAF9779820.1"/>
    <property type="molecule type" value="Genomic_DNA"/>
</dbReference>
<keyword evidence="3" id="KW-1185">Reference proteome</keyword>
<dbReference type="OrthoDB" id="3232986at2759"/>
<dbReference type="Pfam" id="PF20722">
    <property type="entry name" value="DUF6830"/>
    <property type="match status" value="1"/>
</dbReference>
<protein>
    <recommendedName>
        <fullName evidence="1">DUF6830 domain-containing protein</fullName>
    </recommendedName>
</protein>
<gene>
    <name evidence="2" type="ORF">BJ322DRAFT_1113132</name>
</gene>
<reference evidence="2" key="2">
    <citation type="submission" date="2020-11" db="EMBL/GenBank/DDBJ databases">
        <authorList>
            <consortium name="DOE Joint Genome Institute"/>
            <person name="Kuo A."/>
            <person name="Miyauchi S."/>
            <person name="Kiss E."/>
            <person name="Drula E."/>
            <person name="Kohler A."/>
            <person name="Sanchez-Garcia M."/>
            <person name="Andreopoulos B."/>
            <person name="Barry K.W."/>
            <person name="Bonito G."/>
            <person name="Buee M."/>
            <person name="Carver A."/>
            <person name="Chen C."/>
            <person name="Cichocki N."/>
            <person name="Clum A."/>
            <person name="Culley D."/>
            <person name="Crous P.W."/>
            <person name="Fauchery L."/>
            <person name="Girlanda M."/>
            <person name="Hayes R."/>
            <person name="Keri Z."/>
            <person name="Labutti K."/>
            <person name="Lipzen A."/>
            <person name="Lombard V."/>
            <person name="Magnuson J."/>
            <person name="Maillard F."/>
            <person name="Morin E."/>
            <person name="Murat C."/>
            <person name="Nolan M."/>
            <person name="Ohm R."/>
            <person name="Pangilinan J."/>
            <person name="Pereira M."/>
            <person name="Perotto S."/>
            <person name="Peter M."/>
            <person name="Riley R."/>
            <person name="Sitrit Y."/>
            <person name="Stielow B."/>
            <person name="Szollosi G."/>
            <person name="Zifcakova L."/>
            <person name="Stursova M."/>
            <person name="Spatafora J.W."/>
            <person name="Tedersoo L."/>
            <person name="Vaario L.-M."/>
            <person name="Yamada A."/>
            <person name="Yan M."/>
            <person name="Wang P."/>
            <person name="Xu J."/>
            <person name="Bruns T."/>
            <person name="Baldrian P."/>
            <person name="Vilgalys R."/>
            <person name="Henrissat B."/>
            <person name="Grigoriev I.V."/>
            <person name="Hibbett D."/>
            <person name="Nagy L.G."/>
            <person name="Martin F.M."/>
        </authorList>
    </citation>
    <scope>NUCLEOTIDE SEQUENCE</scope>
    <source>
        <strain evidence="2">UH-Tt-Lm1</strain>
    </source>
</reference>
<evidence type="ECO:0000313" key="2">
    <source>
        <dbReference type="EMBL" id="KAF9779820.1"/>
    </source>
</evidence>
<dbReference type="InterPro" id="IPR041078">
    <property type="entry name" value="Plavaka"/>
</dbReference>